<proteinExistence type="predicted"/>
<name>G0M7H3_CAEBE</name>
<evidence type="ECO:0000313" key="1">
    <source>
        <dbReference type="EMBL" id="EGT30300.1"/>
    </source>
</evidence>
<organism evidence="2">
    <name type="scientific">Caenorhabditis brenneri</name>
    <name type="common">Nematode worm</name>
    <dbReference type="NCBI Taxonomy" id="135651"/>
    <lineage>
        <taxon>Eukaryota</taxon>
        <taxon>Metazoa</taxon>
        <taxon>Ecdysozoa</taxon>
        <taxon>Nematoda</taxon>
        <taxon>Chromadorea</taxon>
        <taxon>Rhabditida</taxon>
        <taxon>Rhabditina</taxon>
        <taxon>Rhabditomorpha</taxon>
        <taxon>Rhabditoidea</taxon>
        <taxon>Rhabditidae</taxon>
        <taxon>Peloderinae</taxon>
        <taxon>Caenorhabditis</taxon>
    </lineage>
</organism>
<protein>
    <submittedName>
        <fullName evidence="1">Uncharacterized protein</fullName>
    </submittedName>
</protein>
<dbReference type="Proteomes" id="UP000008068">
    <property type="component" value="Unassembled WGS sequence"/>
</dbReference>
<keyword evidence="2" id="KW-1185">Reference proteome</keyword>
<sequence length="157" mass="17835">MAPKVPVSFEDLPLIVIERADFVVAPGGDGAEQVIAHEVIAEINRIGDEFKEKARLIYGNEEEMIRKINALGNLFDEALPAIETVSLAVRVFYEHPILIFHLNQFFRLMGGIRVWFEKIGNGEYQYVIHPENIVVPIPLNADGTHRQINDQELARFQ</sequence>
<dbReference type="EMBL" id="GL379786">
    <property type="protein sequence ID" value="EGT30300.1"/>
    <property type="molecule type" value="Genomic_DNA"/>
</dbReference>
<dbReference type="AlphaFoldDB" id="G0M7H3"/>
<gene>
    <name evidence="1" type="ORF">CAEBREN_12271</name>
</gene>
<accession>G0M7H3</accession>
<dbReference type="HOGENOM" id="CLU_1679472_0_0_1"/>
<reference evidence="2" key="1">
    <citation type="submission" date="2011-07" db="EMBL/GenBank/DDBJ databases">
        <authorList>
            <consortium name="Caenorhabditis brenneri Sequencing and Analysis Consortium"/>
            <person name="Wilson R.K."/>
        </authorList>
    </citation>
    <scope>NUCLEOTIDE SEQUENCE [LARGE SCALE GENOMIC DNA]</scope>
    <source>
        <strain evidence="2">PB2801</strain>
    </source>
</reference>
<dbReference type="InParanoid" id="G0M7H3"/>
<evidence type="ECO:0000313" key="2">
    <source>
        <dbReference type="Proteomes" id="UP000008068"/>
    </source>
</evidence>